<proteinExistence type="predicted"/>
<reference evidence="1" key="1">
    <citation type="submission" date="2020-04" db="EMBL/GenBank/DDBJ databases">
        <authorList>
            <person name="Alioto T."/>
            <person name="Alioto T."/>
            <person name="Gomez Garrido J."/>
        </authorList>
    </citation>
    <scope>NUCLEOTIDE SEQUENCE</scope>
    <source>
        <strain evidence="1">A484AB</strain>
    </source>
</reference>
<name>A0A7D9M5P2_PARCT</name>
<dbReference type="Proteomes" id="UP001152795">
    <property type="component" value="Unassembled WGS sequence"/>
</dbReference>
<protein>
    <submittedName>
        <fullName evidence="1">Uncharacterized protein</fullName>
    </submittedName>
</protein>
<accession>A0A7D9M5P2</accession>
<dbReference type="EMBL" id="CACRXK020033028">
    <property type="protein sequence ID" value="CAB4043739.1"/>
    <property type="molecule type" value="Genomic_DNA"/>
</dbReference>
<gene>
    <name evidence="1" type="ORF">PACLA_8A036291</name>
</gene>
<feature type="non-terminal residue" evidence="1">
    <location>
        <position position="140"/>
    </location>
</feature>
<evidence type="ECO:0000313" key="1">
    <source>
        <dbReference type="EMBL" id="CAB4043739.1"/>
    </source>
</evidence>
<evidence type="ECO:0000313" key="2">
    <source>
        <dbReference type="Proteomes" id="UP001152795"/>
    </source>
</evidence>
<dbReference type="AlphaFoldDB" id="A0A7D9M5P2"/>
<sequence>MAMELNPDSAIQTILPSTAATETTPLSSSLDDLPLRKVLQKISDELREVARRETNSKLRDRNFDGLNTFLLEQIADELRTMCPLSYKILSEMLELDCYSEQKIAPLTLIYGIIMFKRCRELSYFQRLNSLILADSSANTE</sequence>
<keyword evidence="2" id="KW-1185">Reference proteome</keyword>
<organism evidence="1 2">
    <name type="scientific">Paramuricea clavata</name>
    <name type="common">Red gorgonian</name>
    <name type="synonym">Violescent sea-whip</name>
    <dbReference type="NCBI Taxonomy" id="317549"/>
    <lineage>
        <taxon>Eukaryota</taxon>
        <taxon>Metazoa</taxon>
        <taxon>Cnidaria</taxon>
        <taxon>Anthozoa</taxon>
        <taxon>Octocorallia</taxon>
        <taxon>Malacalcyonacea</taxon>
        <taxon>Plexauridae</taxon>
        <taxon>Paramuricea</taxon>
    </lineage>
</organism>
<comment type="caution">
    <text evidence="1">The sequence shown here is derived from an EMBL/GenBank/DDBJ whole genome shotgun (WGS) entry which is preliminary data.</text>
</comment>